<feature type="domain" description="DUF6363" evidence="1">
    <location>
        <begin position="27"/>
        <end position="75"/>
    </location>
</feature>
<dbReference type="Proteomes" id="UP000824265">
    <property type="component" value="Unassembled WGS sequence"/>
</dbReference>
<evidence type="ECO:0000313" key="3">
    <source>
        <dbReference type="Proteomes" id="UP000824265"/>
    </source>
</evidence>
<organism evidence="2 3">
    <name type="scientific">Candidatus Acetatifactor stercoripullorum</name>
    <dbReference type="NCBI Taxonomy" id="2838414"/>
    <lineage>
        <taxon>Bacteria</taxon>
        <taxon>Bacillati</taxon>
        <taxon>Bacillota</taxon>
        <taxon>Clostridia</taxon>
        <taxon>Lachnospirales</taxon>
        <taxon>Lachnospiraceae</taxon>
        <taxon>Acetatifactor</taxon>
    </lineage>
</organism>
<dbReference type="InterPro" id="IPR045943">
    <property type="entry name" value="DUF6363"/>
</dbReference>
<dbReference type="Pfam" id="PF19890">
    <property type="entry name" value="DUF6363"/>
    <property type="match status" value="1"/>
</dbReference>
<protein>
    <recommendedName>
        <fullName evidence="1">DUF6363 domain-containing protein</fullName>
    </recommendedName>
</protein>
<dbReference type="EMBL" id="DXGH01000037">
    <property type="protein sequence ID" value="HIW81208.1"/>
    <property type="molecule type" value="Genomic_DNA"/>
</dbReference>
<sequence length="77" mass="8686">MKTGIAPGVKIRWIIKAFIADRIRKKYPNAAKRLQQRAEQYNRGVDLAEKYEAQGRVLIIAPDDTCGIDTLSKKPGM</sequence>
<gene>
    <name evidence="2" type="ORF">H9742_06705</name>
</gene>
<proteinExistence type="predicted"/>
<dbReference type="AlphaFoldDB" id="A0A9D1UBI6"/>
<name>A0A9D1UBI6_9FIRM</name>
<reference evidence="2" key="2">
    <citation type="submission" date="2021-04" db="EMBL/GenBank/DDBJ databases">
        <authorList>
            <person name="Gilroy R."/>
        </authorList>
    </citation>
    <scope>NUCLEOTIDE SEQUENCE</scope>
    <source>
        <strain evidence="2">CHK195-6426</strain>
    </source>
</reference>
<reference evidence="2" key="1">
    <citation type="journal article" date="2021" name="PeerJ">
        <title>Extensive microbial diversity within the chicken gut microbiome revealed by metagenomics and culture.</title>
        <authorList>
            <person name="Gilroy R."/>
            <person name="Ravi A."/>
            <person name="Getino M."/>
            <person name="Pursley I."/>
            <person name="Horton D.L."/>
            <person name="Alikhan N.F."/>
            <person name="Baker D."/>
            <person name="Gharbi K."/>
            <person name="Hall N."/>
            <person name="Watson M."/>
            <person name="Adriaenssens E.M."/>
            <person name="Foster-Nyarko E."/>
            <person name="Jarju S."/>
            <person name="Secka A."/>
            <person name="Antonio M."/>
            <person name="Oren A."/>
            <person name="Chaudhuri R.R."/>
            <person name="La Ragione R."/>
            <person name="Hildebrand F."/>
            <person name="Pallen M.J."/>
        </authorList>
    </citation>
    <scope>NUCLEOTIDE SEQUENCE</scope>
    <source>
        <strain evidence="2">CHK195-6426</strain>
    </source>
</reference>
<comment type="caution">
    <text evidence="2">The sequence shown here is derived from an EMBL/GenBank/DDBJ whole genome shotgun (WGS) entry which is preliminary data.</text>
</comment>
<evidence type="ECO:0000259" key="1">
    <source>
        <dbReference type="Pfam" id="PF19890"/>
    </source>
</evidence>
<evidence type="ECO:0000313" key="2">
    <source>
        <dbReference type="EMBL" id="HIW81208.1"/>
    </source>
</evidence>
<accession>A0A9D1UBI6</accession>